<dbReference type="AlphaFoldDB" id="A0CZF4"/>
<dbReference type="OrthoDB" id="10449391at2759"/>
<keyword evidence="3" id="KW-1185">Reference proteome</keyword>
<feature type="coiled-coil region" evidence="1">
    <location>
        <begin position="610"/>
        <end position="1013"/>
    </location>
</feature>
<evidence type="ECO:0000313" key="3">
    <source>
        <dbReference type="Proteomes" id="UP000000600"/>
    </source>
</evidence>
<dbReference type="RefSeq" id="XP_001443568.1">
    <property type="nucleotide sequence ID" value="XM_001443531.1"/>
</dbReference>
<dbReference type="HOGENOM" id="CLU_284610_0_0_1"/>
<dbReference type="Proteomes" id="UP000000600">
    <property type="component" value="Unassembled WGS sequence"/>
</dbReference>
<accession>A0CZF4</accession>
<dbReference type="STRING" id="5888.A0CZF4"/>
<dbReference type="InParanoid" id="A0CZF4"/>
<proteinExistence type="predicted"/>
<protein>
    <submittedName>
        <fullName evidence="2">Uncharacterized protein</fullName>
    </submittedName>
</protein>
<dbReference type="KEGG" id="ptm:GSPATT00011744001"/>
<dbReference type="GeneID" id="5029353"/>
<name>A0CZF4_PARTE</name>
<keyword evidence="1" id="KW-0175">Coiled coil</keyword>
<evidence type="ECO:0000256" key="1">
    <source>
        <dbReference type="SAM" id="Coils"/>
    </source>
</evidence>
<feature type="coiled-coil region" evidence="1">
    <location>
        <begin position="452"/>
        <end position="563"/>
    </location>
</feature>
<evidence type="ECO:0000313" key="2">
    <source>
        <dbReference type="EMBL" id="CAK76171.1"/>
    </source>
</evidence>
<dbReference type="OMA" id="TNEWQNQ"/>
<gene>
    <name evidence="2" type="ORF">GSPATT00011744001</name>
</gene>
<sequence>MASKVKIECIKQGYQISNEMKIDIMDFYNRSLHQEHYAHKTDYIRHNLEEKYGRCFSIIIYSIGSFVSHSFLYADDFLLELRSPEHHILAYLLPPSYTPPPLIPDPQVVPLSRTLSHPLHASKPVQLQLSPLLQLTISSIQDLRLSNIIFILLCQQILRWLLQKRILVKINEFLFYFINKIQQFMHSYRNPKILQLDRPSRGSANTKSEMQNTHYINKPETQWFSQQPNNSTKIYESIVQYTSHSSQHDPNQNDNESTEKQINTLKLSTLTSKFSIQNPKQQSPFNSSKLDTPSRVDSLLLEISEIKQQNEKAKQFYQSQIINLQNTQDQLTIENISLSNSLKGLTQQLQDARYNMHKIYQQTDLDEFTNSIQIDSNHHPNIQQAFYQFQSEIFQFIYLYQSQINQKIQLKQQQLNKIIIKLNSIKNHNQTNYNSISKSTVGQSKPSYKKQADFIMNQNQGLEKQFNELKKHHQYIINNFEQEKLIAYQQEQSLKREFQARIQQLEQQISILLGENQKKELIISDLNDFNQLKVLQIQQQEEIQQLKAKLSESNNSQINLNDQIVLLKKNNNSLLNDFEKNQMDLSTLQKEKQYFQMQFEKYQIENVDLIKHQQLLNENQQLQIDKLKQEWQYQTNRLQEQIRTKDQKLTQFQENYNTLQRYKQELENLLKQSRNEANKFKDQMDQIQQLQTKINKQNYTIQNLIEQNQSQENMINNYQSEQNLFEQKIVELQRKNQQIQLQQQPQERESLNQKIYKLQKNYEDKQSEIKILQADNFELQKQIKQEQVNQLQTKTLITNLQNDRLQYQQQKAQIEQQLDKQQKHNQELLKQMEEVIQNNLNQQEQQTNEWQNQQKMLTKKQVQSEKHLESAFSENEKLRVRISELEYKLEEEIDRNQKLVEEIKKYLIDSKQKEIQISESKSQIQRLTLQLNNIERDKQEQKATLLNDSQQSAQIQEIEQLQFKIKQYQNESKENENQQKQLNQKLQEALKKLEQIQLQLQEEQLKSLNLMKQLQSISENKSSIQQNQDIMDLFDKLYYCLNQINLKSSSKYYYNNQKNRMRVHCNKNHKYRVVGIKLLSRLNNLEIKSLI</sequence>
<reference evidence="2 3" key="1">
    <citation type="journal article" date="2006" name="Nature">
        <title>Global trends of whole-genome duplications revealed by the ciliate Paramecium tetraurelia.</title>
        <authorList>
            <consortium name="Genoscope"/>
            <person name="Aury J.-M."/>
            <person name="Jaillon O."/>
            <person name="Duret L."/>
            <person name="Noel B."/>
            <person name="Jubin C."/>
            <person name="Porcel B.M."/>
            <person name="Segurens B."/>
            <person name="Daubin V."/>
            <person name="Anthouard V."/>
            <person name="Aiach N."/>
            <person name="Arnaiz O."/>
            <person name="Billaut A."/>
            <person name="Beisson J."/>
            <person name="Blanc I."/>
            <person name="Bouhouche K."/>
            <person name="Camara F."/>
            <person name="Duharcourt S."/>
            <person name="Guigo R."/>
            <person name="Gogendeau D."/>
            <person name="Katinka M."/>
            <person name="Keller A.-M."/>
            <person name="Kissmehl R."/>
            <person name="Klotz C."/>
            <person name="Koll F."/>
            <person name="Le Moue A."/>
            <person name="Lepere C."/>
            <person name="Malinsky S."/>
            <person name="Nowacki M."/>
            <person name="Nowak J.K."/>
            <person name="Plattner H."/>
            <person name="Poulain J."/>
            <person name="Ruiz F."/>
            <person name="Serrano V."/>
            <person name="Zagulski M."/>
            <person name="Dessen P."/>
            <person name="Betermier M."/>
            <person name="Weissenbach J."/>
            <person name="Scarpelli C."/>
            <person name="Schachter V."/>
            <person name="Sperling L."/>
            <person name="Meyer E."/>
            <person name="Cohen J."/>
            <person name="Wincker P."/>
        </authorList>
    </citation>
    <scope>NUCLEOTIDE SEQUENCE [LARGE SCALE GENOMIC DNA]</scope>
    <source>
        <strain evidence="2 3">Stock d4-2</strain>
    </source>
</reference>
<dbReference type="EMBL" id="CT868230">
    <property type="protein sequence ID" value="CAK76171.1"/>
    <property type="molecule type" value="Genomic_DNA"/>
</dbReference>
<organism evidence="2 3">
    <name type="scientific">Paramecium tetraurelia</name>
    <dbReference type="NCBI Taxonomy" id="5888"/>
    <lineage>
        <taxon>Eukaryota</taxon>
        <taxon>Sar</taxon>
        <taxon>Alveolata</taxon>
        <taxon>Ciliophora</taxon>
        <taxon>Intramacronucleata</taxon>
        <taxon>Oligohymenophorea</taxon>
        <taxon>Peniculida</taxon>
        <taxon>Parameciidae</taxon>
        <taxon>Paramecium</taxon>
    </lineage>
</organism>